<organism evidence="1 2">
    <name type="scientific">Forsythia ovata</name>
    <dbReference type="NCBI Taxonomy" id="205694"/>
    <lineage>
        <taxon>Eukaryota</taxon>
        <taxon>Viridiplantae</taxon>
        <taxon>Streptophyta</taxon>
        <taxon>Embryophyta</taxon>
        <taxon>Tracheophyta</taxon>
        <taxon>Spermatophyta</taxon>
        <taxon>Magnoliopsida</taxon>
        <taxon>eudicotyledons</taxon>
        <taxon>Gunneridae</taxon>
        <taxon>Pentapetalae</taxon>
        <taxon>asterids</taxon>
        <taxon>lamiids</taxon>
        <taxon>Lamiales</taxon>
        <taxon>Oleaceae</taxon>
        <taxon>Forsythieae</taxon>
        <taxon>Forsythia</taxon>
    </lineage>
</organism>
<proteinExistence type="predicted"/>
<reference evidence="2" key="1">
    <citation type="submission" date="2024-07" db="EMBL/GenBank/DDBJ databases">
        <title>Two chromosome-level genome assemblies of Korean endemic species Abeliophyllum distichum and Forsythia ovata (Oleaceae).</title>
        <authorList>
            <person name="Jang H."/>
        </authorList>
    </citation>
    <scope>NUCLEOTIDE SEQUENCE [LARGE SCALE GENOMIC DNA]</scope>
</reference>
<name>A0ABD1PGG4_9LAMI</name>
<evidence type="ECO:0000313" key="2">
    <source>
        <dbReference type="Proteomes" id="UP001604277"/>
    </source>
</evidence>
<gene>
    <name evidence="1" type="ORF">Fot_53695</name>
</gene>
<keyword evidence="2" id="KW-1185">Reference proteome</keyword>
<protein>
    <submittedName>
        <fullName evidence="1">Uncharacterized protein</fullName>
    </submittedName>
</protein>
<dbReference type="EMBL" id="JBFOLJ010000020">
    <property type="protein sequence ID" value="KAL2462458.1"/>
    <property type="molecule type" value="Genomic_DNA"/>
</dbReference>
<evidence type="ECO:0000313" key="1">
    <source>
        <dbReference type="EMBL" id="KAL2462458.1"/>
    </source>
</evidence>
<sequence length="131" mass="14409">MGGLNDTLLFESIDSTSRNSLAADAPPQGSLLVAEQNVDVVASNLCNDLDKVVMRANHLKKCLNEQSACVKNTEEPARKYEFQALNLEHSRKQSTLSTDSRLTQSDKQQLMYLNLIGLKGKLAQMVPNVSC</sequence>
<dbReference type="AlphaFoldDB" id="A0ABD1PGG4"/>
<accession>A0ABD1PGG4</accession>
<dbReference type="Proteomes" id="UP001604277">
    <property type="component" value="Unassembled WGS sequence"/>
</dbReference>
<comment type="caution">
    <text evidence="1">The sequence shown here is derived from an EMBL/GenBank/DDBJ whole genome shotgun (WGS) entry which is preliminary data.</text>
</comment>